<proteinExistence type="predicted"/>
<dbReference type="Pfam" id="PF01551">
    <property type="entry name" value="Peptidase_M23"/>
    <property type="match status" value="1"/>
</dbReference>
<sequence length="403" mass="42376">MGRNSIPRGEYGRGIFPGTLMCPALPRSLGSFPEIGGRMRRTARQYWGGLLVVGLLVLPAFDSSDTPLGWSPSHPVPFLVAASAQSRALQTLSSSATIPAISLTAPLPVAGDSKPAAVRTASRTTVRGSSASLITPAVNVVSSETSLIVQEGQTLWQIAQTHGVTVEALVAANEIGNDDVIQVGQRLVIPGQFAARAPAAKAAASIPPPQGMPRPFTVVVGEGETLWEIAQLHGLSVDAIVEANELLSGDLVQPGQRLVIPGSAIDIPRRVTSVSRGAVVSIAQSFIWPARGALSSRFGWRWQHHHNGIDIAAPYGTQIYAAKAGRVTFSGWYYGYGRAVIIDHGDGVSTVYGHASKLLVRVGDMVGAGQPIALVGSTGIATGPHLHFEIRVNGRPLNPLKYL</sequence>
<dbReference type="InterPro" id="IPR036779">
    <property type="entry name" value="LysM_dom_sf"/>
</dbReference>
<dbReference type="CDD" id="cd00118">
    <property type="entry name" value="LysM"/>
    <property type="match status" value="2"/>
</dbReference>
<protein>
    <submittedName>
        <fullName evidence="2">LysM peptidoglycan-binding domain-containing protein</fullName>
    </submittedName>
</protein>
<dbReference type="SMART" id="SM00257">
    <property type="entry name" value="LysM"/>
    <property type="match status" value="2"/>
</dbReference>
<dbReference type="Gene3D" id="2.70.70.10">
    <property type="entry name" value="Glucose Permease (Domain IIA)"/>
    <property type="match status" value="1"/>
</dbReference>
<dbReference type="InterPro" id="IPR018392">
    <property type="entry name" value="LysM"/>
</dbReference>
<dbReference type="InterPro" id="IPR016047">
    <property type="entry name" value="M23ase_b-sheet_dom"/>
</dbReference>
<dbReference type="InterPro" id="IPR050570">
    <property type="entry name" value="Cell_wall_metabolism_enzyme"/>
</dbReference>
<evidence type="ECO:0000313" key="2">
    <source>
        <dbReference type="EMBL" id="TMI77215.1"/>
    </source>
</evidence>
<dbReference type="Pfam" id="PF01476">
    <property type="entry name" value="LysM"/>
    <property type="match status" value="2"/>
</dbReference>
<dbReference type="InterPro" id="IPR011055">
    <property type="entry name" value="Dup_hybrid_motif"/>
</dbReference>
<dbReference type="AlphaFoldDB" id="A0A537J124"/>
<dbReference type="SUPFAM" id="SSF51261">
    <property type="entry name" value="Duplicated hybrid motif"/>
    <property type="match status" value="1"/>
</dbReference>
<dbReference type="CDD" id="cd12797">
    <property type="entry name" value="M23_peptidase"/>
    <property type="match status" value="1"/>
</dbReference>
<dbReference type="PANTHER" id="PTHR21666">
    <property type="entry name" value="PEPTIDASE-RELATED"/>
    <property type="match status" value="1"/>
</dbReference>
<feature type="domain" description="LysM" evidence="1">
    <location>
        <begin position="145"/>
        <end position="189"/>
    </location>
</feature>
<dbReference type="EMBL" id="VBAP01000005">
    <property type="protein sequence ID" value="TMI77215.1"/>
    <property type="molecule type" value="Genomic_DNA"/>
</dbReference>
<feature type="domain" description="LysM" evidence="1">
    <location>
        <begin position="216"/>
        <end position="260"/>
    </location>
</feature>
<name>A0A537J124_9BACT</name>
<reference evidence="2 3" key="1">
    <citation type="journal article" date="2019" name="Nat. Microbiol.">
        <title>Mediterranean grassland soil C-N compound turnover is dependent on rainfall and depth, and is mediated by genomically divergent microorganisms.</title>
        <authorList>
            <person name="Diamond S."/>
            <person name="Andeer P.F."/>
            <person name="Li Z."/>
            <person name="Crits-Christoph A."/>
            <person name="Burstein D."/>
            <person name="Anantharaman K."/>
            <person name="Lane K.R."/>
            <person name="Thomas B.C."/>
            <person name="Pan C."/>
            <person name="Northen T.R."/>
            <person name="Banfield J.F."/>
        </authorList>
    </citation>
    <scope>NUCLEOTIDE SEQUENCE [LARGE SCALE GENOMIC DNA]</scope>
    <source>
        <strain evidence="2">NP_8</strain>
    </source>
</reference>
<comment type="caution">
    <text evidence="2">The sequence shown here is derived from an EMBL/GenBank/DDBJ whole genome shotgun (WGS) entry which is preliminary data.</text>
</comment>
<dbReference type="PROSITE" id="PS51782">
    <property type="entry name" value="LYSM"/>
    <property type="match status" value="2"/>
</dbReference>
<organism evidence="2 3">
    <name type="scientific">Candidatus Segetimicrobium genomatis</name>
    <dbReference type="NCBI Taxonomy" id="2569760"/>
    <lineage>
        <taxon>Bacteria</taxon>
        <taxon>Bacillati</taxon>
        <taxon>Candidatus Sysuimicrobiota</taxon>
        <taxon>Candidatus Sysuimicrobiia</taxon>
        <taxon>Candidatus Sysuimicrobiales</taxon>
        <taxon>Candidatus Segetimicrobiaceae</taxon>
        <taxon>Candidatus Segetimicrobium</taxon>
    </lineage>
</organism>
<dbReference type="Proteomes" id="UP000318834">
    <property type="component" value="Unassembled WGS sequence"/>
</dbReference>
<evidence type="ECO:0000259" key="1">
    <source>
        <dbReference type="PROSITE" id="PS51782"/>
    </source>
</evidence>
<dbReference type="Gene3D" id="3.10.350.10">
    <property type="entry name" value="LysM domain"/>
    <property type="match status" value="2"/>
</dbReference>
<dbReference type="PANTHER" id="PTHR21666:SF270">
    <property type="entry name" value="MUREIN HYDROLASE ACTIVATOR ENVC"/>
    <property type="match status" value="1"/>
</dbReference>
<dbReference type="GO" id="GO:0004222">
    <property type="term" value="F:metalloendopeptidase activity"/>
    <property type="evidence" value="ECO:0007669"/>
    <property type="project" value="TreeGrafter"/>
</dbReference>
<accession>A0A537J124</accession>
<evidence type="ECO:0000313" key="3">
    <source>
        <dbReference type="Proteomes" id="UP000318834"/>
    </source>
</evidence>
<gene>
    <name evidence="2" type="ORF">E6H05_00850</name>
</gene>